<protein>
    <submittedName>
        <fullName evidence="1">Uncharacterized protein</fullName>
    </submittedName>
</protein>
<dbReference type="GeneID" id="37220042"/>
<sequence length="63" mass="6909">LTSSSSPATVDLPAPLTTIPAKIRLNYQNGGVGAEWMLSRIEGETRKRGALRVSLRLRYGILR</sequence>
<dbReference type="Proteomes" id="UP000249402">
    <property type="component" value="Unassembled WGS sequence"/>
</dbReference>
<feature type="non-terminal residue" evidence="1">
    <location>
        <position position="1"/>
    </location>
</feature>
<dbReference type="RefSeq" id="XP_025571914.1">
    <property type="nucleotide sequence ID" value="XM_025715177.1"/>
</dbReference>
<organism evidence="1 2">
    <name type="scientific">Aspergillus ibericus CBS 121593</name>
    <dbReference type="NCBI Taxonomy" id="1448316"/>
    <lineage>
        <taxon>Eukaryota</taxon>
        <taxon>Fungi</taxon>
        <taxon>Dikarya</taxon>
        <taxon>Ascomycota</taxon>
        <taxon>Pezizomycotina</taxon>
        <taxon>Eurotiomycetes</taxon>
        <taxon>Eurotiomycetidae</taxon>
        <taxon>Eurotiales</taxon>
        <taxon>Aspergillaceae</taxon>
        <taxon>Aspergillus</taxon>
        <taxon>Aspergillus subgen. Circumdati</taxon>
    </lineage>
</organism>
<feature type="non-terminal residue" evidence="1">
    <location>
        <position position="63"/>
    </location>
</feature>
<accession>A0A395GQE0</accession>
<dbReference type="EMBL" id="KZ824461">
    <property type="protein sequence ID" value="RAK97586.1"/>
    <property type="molecule type" value="Genomic_DNA"/>
</dbReference>
<gene>
    <name evidence="1" type="ORF">BO80DRAFT_330485</name>
</gene>
<evidence type="ECO:0000313" key="1">
    <source>
        <dbReference type="EMBL" id="RAK97586.1"/>
    </source>
</evidence>
<dbReference type="VEuPathDB" id="FungiDB:BO80DRAFT_330485"/>
<keyword evidence="2" id="KW-1185">Reference proteome</keyword>
<evidence type="ECO:0000313" key="2">
    <source>
        <dbReference type="Proteomes" id="UP000249402"/>
    </source>
</evidence>
<dbReference type="AlphaFoldDB" id="A0A395GQE0"/>
<reference evidence="1 2" key="1">
    <citation type="submission" date="2018-02" db="EMBL/GenBank/DDBJ databases">
        <title>The genomes of Aspergillus section Nigri reveals drivers in fungal speciation.</title>
        <authorList>
            <consortium name="DOE Joint Genome Institute"/>
            <person name="Vesth T.C."/>
            <person name="Nybo J."/>
            <person name="Theobald S."/>
            <person name="Brandl J."/>
            <person name="Frisvad J.C."/>
            <person name="Nielsen K.F."/>
            <person name="Lyhne E.K."/>
            <person name="Kogle M.E."/>
            <person name="Kuo A."/>
            <person name="Riley R."/>
            <person name="Clum A."/>
            <person name="Nolan M."/>
            <person name="Lipzen A."/>
            <person name="Salamov A."/>
            <person name="Henrissat B."/>
            <person name="Wiebenga A."/>
            <person name="De vries R.P."/>
            <person name="Grigoriev I.V."/>
            <person name="Mortensen U.H."/>
            <person name="Andersen M.R."/>
            <person name="Baker S.E."/>
        </authorList>
    </citation>
    <scope>NUCLEOTIDE SEQUENCE [LARGE SCALE GENOMIC DNA]</scope>
    <source>
        <strain evidence="1 2">CBS 121593</strain>
    </source>
</reference>
<name>A0A395GQE0_9EURO</name>
<proteinExistence type="predicted"/>